<dbReference type="Pfam" id="PF21981">
    <property type="entry name" value="RecX_HTH3"/>
    <property type="match status" value="1"/>
</dbReference>
<name>E7FUH1_ERYRH</name>
<comment type="similarity">
    <text evidence="2 5">Belongs to the RecX family.</text>
</comment>
<feature type="domain" description="Glycosyltransferase subfamily 4-like N-terminal" evidence="7">
    <location>
        <begin position="21"/>
        <end position="195"/>
    </location>
</feature>
<evidence type="ECO:0000259" key="7">
    <source>
        <dbReference type="Pfam" id="PF13439"/>
    </source>
</evidence>
<evidence type="ECO:0000259" key="6">
    <source>
        <dbReference type="Pfam" id="PF00534"/>
    </source>
</evidence>
<proteinExistence type="inferred from homology"/>
<gene>
    <name evidence="5 9" type="primary">recX</name>
    <name evidence="9" type="ORF">HMPREF0357_10171</name>
</gene>
<dbReference type="Pfam" id="PF13439">
    <property type="entry name" value="Glyco_transf_4"/>
    <property type="match status" value="1"/>
</dbReference>
<dbReference type="STRING" id="1648.A2I91_06360"/>
<dbReference type="PANTHER" id="PTHR45947:SF3">
    <property type="entry name" value="SULFOQUINOVOSYL TRANSFERASE SQD2"/>
    <property type="match status" value="1"/>
</dbReference>
<comment type="subcellular location">
    <subcellularLocation>
        <location evidence="1 5">Cytoplasm</location>
    </subcellularLocation>
</comment>
<dbReference type="InterPro" id="IPR028098">
    <property type="entry name" value="Glyco_trans_4-like_N"/>
</dbReference>
<comment type="caution">
    <text evidence="9">The sequence shown here is derived from an EMBL/GenBank/DDBJ whole genome shotgun (WGS) entry which is preliminary data.</text>
</comment>
<dbReference type="AlphaFoldDB" id="E7FUH1"/>
<dbReference type="InterPro" id="IPR050194">
    <property type="entry name" value="Glycosyltransferase_grp1"/>
</dbReference>
<keyword evidence="4 5" id="KW-0963">Cytoplasm</keyword>
<feature type="domain" description="RecX third three-helical" evidence="8">
    <location>
        <begin position="611"/>
        <end position="658"/>
    </location>
</feature>
<dbReference type="GO" id="GO:0006282">
    <property type="term" value="P:regulation of DNA repair"/>
    <property type="evidence" value="ECO:0007669"/>
    <property type="project" value="UniProtKB-UniRule"/>
</dbReference>
<evidence type="ECO:0000256" key="1">
    <source>
        <dbReference type="ARBA" id="ARBA00004496"/>
    </source>
</evidence>
<dbReference type="SUPFAM" id="SSF53756">
    <property type="entry name" value="UDP-Glycosyltransferase/glycogen phosphorylase"/>
    <property type="match status" value="1"/>
</dbReference>
<accession>E7FUH1</accession>
<dbReference type="InterPro" id="IPR001296">
    <property type="entry name" value="Glyco_trans_1"/>
</dbReference>
<dbReference type="Pfam" id="PF00534">
    <property type="entry name" value="Glycos_transf_1"/>
    <property type="match status" value="1"/>
</dbReference>
<dbReference type="EMBL" id="ACLK02000001">
    <property type="protein sequence ID" value="EFY09376.1"/>
    <property type="molecule type" value="Genomic_DNA"/>
</dbReference>
<dbReference type="InterPro" id="IPR036388">
    <property type="entry name" value="WH-like_DNA-bd_sf"/>
</dbReference>
<dbReference type="PANTHER" id="PTHR45947">
    <property type="entry name" value="SULFOQUINOVOSYL TRANSFERASE SQD2"/>
    <property type="match status" value="1"/>
</dbReference>
<evidence type="ECO:0000313" key="10">
    <source>
        <dbReference type="Proteomes" id="UP000003028"/>
    </source>
</evidence>
<evidence type="ECO:0000256" key="5">
    <source>
        <dbReference type="HAMAP-Rule" id="MF_01114"/>
    </source>
</evidence>
<evidence type="ECO:0000256" key="2">
    <source>
        <dbReference type="ARBA" id="ARBA00009695"/>
    </source>
</evidence>
<dbReference type="HAMAP" id="MF_01114">
    <property type="entry name" value="RecX"/>
    <property type="match status" value="1"/>
</dbReference>
<dbReference type="Gene3D" id="3.40.50.2000">
    <property type="entry name" value="Glycogen Phosphorylase B"/>
    <property type="match status" value="2"/>
</dbReference>
<organism evidence="9 10">
    <name type="scientific">Erysipelothrix rhusiopathiae ATCC 19414</name>
    <dbReference type="NCBI Taxonomy" id="525280"/>
    <lineage>
        <taxon>Bacteria</taxon>
        <taxon>Bacillati</taxon>
        <taxon>Bacillota</taxon>
        <taxon>Erysipelotrichia</taxon>
        <taxon>Erysipelotrichales</taxon>
        <taxon>Erysipelotrichaceae</taxon>
        <taxon>Erysipelothrix</taxon>
    </lineage>
</organism>
<dbReference type="GO" id="GO:0016757">
    <property type="term" value="F:glycosyltransferase activity"/>
    <property type="evidence" value="ECO:0007669"/>
    <property type="project" value="InterPro"/>
</dbReference>
<evidence type="ECO:0000256" key="4">
    <source>
        <dbReference type="ARBA" id="ARBA00022490"/>
    </source>
</evidence>
<sequence>MPKEAFSMRIGLFTDTYTPDINGVVTSIVTLKNALEAQGHNVFVITNQPSILSTTYEDGVLRLPGLELKFLYGYVMSSPLHIQAMSVIEEMDLDVLHVHSEFGVGMFARLVAKNLHLPLVSTYHTTYEDYTHYVNLLGLKSVDQLSKKAIAKMSRMFTKQAQVIISPSDKTKKMLLGYDIRKEIAVIPTGLDLTRFATRNEERIQEIRESYHLGSQPTFVYIGRLAKEKSIDVVIDAFAALLKRNVEAKLLIVGGGPSDKDLLHQAQKIGIQDSVIFVGPVDANDVVNFYHVSDAFISASLTETQGLTYIEALACGLCVFARPDKPLEGIIVDGETGYLFESSEEFADKAQHLLQSDKDLLEQFKSNALQKASTFDSSKFADSVLTVYQRAIDTYFGRYVVTGIERVGEEVFIDFESKDSDERMVIDQYVFDRRGIEVGRELSRNELNEIEDDQAIYEAYQLALSRIGIKDYTSFEMSEYLHKKLELTQEQVDIVIELLKRRRFIDDDRYFRDKVDYHREQMRGNQRIVEDLRKRGFEADRILSALEDEDYDDYTERGVRRAETFMKTLRDGSSRQRESKLRQHLQRQGYGFEVINDIVGRLIKDEFDETDEFESLKKVMEKSTARYARKYDARETRNRVVRHALSRGYDYDMIARVLEEYENED</sequence>
<dbReference type="Gene3D" id="1.10.10.10">
    <property type="entry name" value="Winged helix-like DNA-binding domain superfamily/Winged helix DNA-binding domain"/>
    <property type="match status" value="3"/>
</dbReference>
<dbReference type="Proteomes" id="UP000003028">
    <property type="component" value="Unassembled WGS sequence"/>
</dbReference>
<protein>
    <recommendedName>
        <fullName evidence="3 5">Regulatory protein RecX</fullName>
    </recommendedName>
</protein>
<dbReference type="GO" id="GO:0005737">
    <property type="term" value="C:cytoplasm"/>
    <property type="evidence" value="ECO:0007669"/>
    <property type="project" value="UniProtKB-SubCell"/>
</dbReference>
<reference evidence="9" key="1">
    <citation type="submission" date="2011-01" db="EMBL/GenBank/DDBJ databases">
        <authorList>
            <person name="Muzny D."/>
            <person name="Qin X."/>
            <person name="Buhay C."/>
            <person name="Dugan-Rocha S."/>
            <person name="Ding Y."/>
            <person name="Chen G."/>
            <person name="Hawes A."/>
            <person name="Holder M."/>
            <person name="Jhangiani S."/>
            <person name="Johnson A."/>
            <person name="Khan Z."/>
            <person name="Li Z."/>
            <person name="Liu W."/>
            <person name="Liu X."/>
            <person name="Perez L."/>
            <person name="Shen H."/>
            <person name="Wang Q."/>
            <person name="Watt J."/>
            <person name="Xi L."/>
            <person name="Xin Y."/>
            <person name="Zhou J."/>
            <person name="Deng J."/>
            <person name="Jiang H."/>
            <person name="Liu Y."/>
            <person name="Qu J."/>
            <person name="Song X.-Z."/>
            <person name="Zhang L."/>
            <person name="Villasana D."/>
            <person name="Johnson A."/>
            <person name="Liu J."/>
            <person name="Liyanage D."/>
            <person name="Lorensuhewa L."/>
            <person name="Robinson T."/>
            <person name="Song A."/>
            <person name="Song B.-B."/>
            <person name="Dinh H."/>
            <person name="Thornton R."/>
            <person name="Coyle M."/>
            <person name="Francisco L."/>
            <person name="Jackson L."/>
            <person name="Javaid M."/>
            <person name="Korchina V."/>
            <person name="Kovar C."/>
            <person name="Mata R."/>
            <person name="Mathew T."/>
            <person name="Ngo R."/>
            <person name="Nguyen L."/>
            <person name="Nguyen N."/>
            <person name="Okwuonu G."/>
            <person name="Ongeri F."/>
            <person name="Pham C."/>
            <person name="Simmons D."/>
            <person name="Wilczek-Boney K."/>
            <person name="Hale W."/>
            <person name="Jakkamsetti A."/>
            <person name="Pham P."/>
            <person name="Ruth R."/>
            <person name="San Lucas F."/>
            <person name="Warren J."/>
            <person name="Zhang J."/>
            <person name="Zhao Z."/>
            <person name="Zhou C."/>
            <person name="Zhu D."/>
            <person name="Lee S."/>
            <person name="Bess C."/>
            <person name="Blankenburg K."/>
            <person name="Forbes L."/>
            <person name="Fu Q."/>
            <person name="Gubbala S."/>
            <person name="Hirani K."/>
            <person name="Jayaseelan J.C."/>
            <person name="Lara F."/>
            <person name="Munidasa M."/>
            <person name="Palculict T."/>
            <person name="Patil S."/>
            <person name="Pu L.-L."/>
            <person name="Saada N."/>
            <person name="Tang L."/>
            <person name="Weissenberger G."/>
            <person name="Zhu Y."/>
            <person name="Hemphill L."/>
            <person name="Shang Y."/>
            <person name="Youmans B."/>
            <person name="Ayvaz T."/>
            <person name="Ross M."/>
            <person name="Santibanez J."/>
            <person name="Aqrawi P."/>
            <person name="Gross S."/>
            <person name="Joshi V."/>
            <person name="Fowler G."/>
            <person name="Nazareth L."/>
            <person name="Reid J."/>
            <person name="Worley K."/>
            <person name="Petrosino J."/>
            <person name="Highlander S."/>
            <person name="Gibbs R."/>
        </authorList>
    </citation>
    <scope>NUCLEOTIDE SEQUENCE [LARGE SCALE GENOMIC DNA]</scope>
    <source>
        <strain evidence="9">ATCC 19414</strain>
    </source>
</reference>
<evidence type="ECO:0000256" key="3">
    <source>
        <dbReference type="ARBA" id="ARBA00018111"/>
    </source>
</evidence>
<evidence type="ECO:0000259" key="8">
    <source>
        <dbReference type="Pfam" id="PF21981"/>
    </source>
</evidence>
<keyword evidence="10" id="KW-1185">Reference proteome</keyword>
<dbReference type="InterPro" id="IPR053925">
    <property type="entry name" value="RecX_HTH_3rd"/>
</dbReference>
<feature type="domain" description="Glycosyl transferase family 1" evidence="6">
    <location>
        <begin position="206"/>
        <end position="369"/>
    </location>
</feature>
<dbReference type="InterPro" id="IPR003783">
    <property type="entry name" value="Regulatory_RecX"/>
</dbReference>
<evidence type="ECO:0000313" key="9">
    <source>
        <dbReference type="EMBL" id="EFY09376.1"/>
    </source>
</evidence>
<comment type="function">
    <text evidence="5">Modulates RecA activity.</text>
</comment>